<dbReference type="AlphaFoldDB" id="A0A8D8KMU8"/>
<feature type="compositionally biased region" description="Basic and acidic residues" evidence="1">
    <location>
        <begin position="1"/>
        <end position="23"/>
    </location>
</feature>
<proteinExistence type="predicted"/>
<accession>A0A8D8KMU8</accession>
<protein>
    <submittedName>
        <fullName evidence="2">(northern house mosquito) hypothetical protein</fullName>
    </submittedName>
</protein>
<evidence type="ECO:0000256" key="1">
    <source>
        <dbReference type="SAM" id="MobiDB-lite"/>
    </source>
</evidence>
<dbReference type="EMBL" id="HBUE01224842">
    <property type="protein sequence ID" value="CAG6541507.1"/>
    <property type="molecule type" value="Transcribed_RNA"/>
</dbReference>
<reference evidence="2" key="1">
    <citation type="submission" date="2021-05" db="EMBL/GenBank/DDBJ databases">
        <authorList>
            <person name="Alioto T."/>
            <person name="Alioto T."/>
            <person name="Gomez Garrido J."/>
        </authorList>
    </citation>
    <scope>NUCLEOTIDE SEQUENCE</scope>
</reference>
<dbReference type="EMBL" id="HBUE01331552">
    <property type="protein sequence ID" value="CAG6593580.1"/>
    <property type="molecule type" value="Transcribed_RNA"/>
</dbReference>
<sequence length="103" mass="11819">MFHRDRLSTRAKPDPETVRHTPEQEATSATRHTLARLSYKDLLPDSANGLGCLILRTQKKSKVNNKTHRVKATKTKKKQNTPIHTFTHALVSRSTNKPPYWCE</sequence>
<feature type="region of interest" description="Disordered" evidence="1">
    <location>
        <begin position="1"/>
        <end position="32"/>
    </location>
</feature>
<evidence type="ECO:0000313" key="2">
    <source>
        <dbReference type="EMBL" id="CAG6593580.1"/>
    </source>
</evidence>
<name>A0A8D8KMU8_CULPI</name>
<organism evidence="2">
    <name type="scientific">Culex pipiens</name>
    <name type="common">House mosquito</name>
    <dbReference type="NCBI Taxonomy" id="7175"/>
    <lineage>
        <taxon>Eukaryota</taxon>
        <taxon>Metazoa</taxon>
        <taxon>Ecdysozoa</taxon>
        <taxon>Arthropoda</taxon>
        <taxon>Hexapoda</taxon>
        <taxon>Insecta</taxon>
        <taxon>Pterygota</taxon>
        <taxon>Neoptera</taxon>
        <taxon>Endopterygota</taxon>
        <taxon>Diptera</taxon>
        <taxon>Nematocera</taxon>
        <taxon>Culicoidea</taxon>
        <taxon>Culicidae</taxon>
        <taxon>Culicinae</taxon>
        <taxon>Culicini</taxon>
        <taxon>Culex</taxon>
        <taxon>Culex</taxon>
    </lineage>
</organism>